<accession>A0A1G7MRU6</accession>
<evidence type="ECO:0000256" key="1">
    <source>
        <dbReference type="SAM" id="MobiDB-lite"/>
    </source>
</evidence>
<evidence type="ECO:0000313" key="2">
    <source>
        <dbReference type="EMBL" id="SDF64376.1"/>
    </source>
</evidence>
<keyword evidence="3" id="KW-1185">Reference proteome</keyword>
<evidence type="ECO:0000313" key="3">
    <source>
        <dbReference type="Proteomes" id="UP000199705"/>
    </source>
</evidence>
<feature type="compositionally biased region" description="Basic and acidic residues" evidence="1">
    <location>
        <begin position="97"/>
        <end position="107"/>
    </location>
</feature>
<sequence>MKNIKDKAAIKQARKALKKQIKEKLVIQIETLVSEFGPDVSKAKKAIDKAAKNLAKILAAKLRPEAHAAPAEPKAKKGKKATDAAPITPAKAPASKTTKDTEPEKAI</sequence>
<feature type="region of interest" description="Disordered" evidence="1">
    <location>
        <begin position="64"/>
        <end position="107"/>
    </location>
</feature>
<reference evidence="3" key="1">
    <citation type="submission" date="2016-10" db="EMBL/GenBank/DDBJ databases">
        <authorList>
            <person name="Varghese N."/>
            <person name="Submissions S."/>
        </authorList>
    </citation>
    <scope>NUCLEOTIDE SEQUENCE [LARGE SCALE GENOMIC DNA]</scope>
    <source>
        <strain evidence="3">Gh-67</strain>
    </source>
</reference>
<protein>
    <submittedName>
        <fullName evidence="2">Uncharacterized protein</fullName>
    </submittedName>
</protein>
<dbReference type="Proteomes" id="UP000199705">
    <property type="component" value="Unassembled WGS sequence"/>
</dbReference>
<dbReference type="EMBL" id="FNCG01000001">
    <property type="protein sequence ID" value="SDF64376.1"/>
    <property type="molecule type" value="Genomic_DNA"/>
</dbReference>
<name>A0A1G7MRU6_9SPHI</name>
<proteinExistence type="predicted"/>
<dbReference type="STRING" id="551996.SAMN05192573_10126"/>
<dbReference type="RefSeq" id="WP_091162104.1">
    <property type="nucleotide sequence ID" value="NZ_FNCG01000001.1"/>
</dbReference>
<dbReference type="AlphaFoldDB" id="A0A1G7MRU6"/>
<gene>
    <name evidence="2" type="ORF">SAMN05192573_10126</name>
</gene>
<organism evidence="2 3">
    <name type="scientific">Mucilaginibacter gossypii</name>
    <dbReference type="NCBI Taxonomy" id="551996"/>
    <lineage>
        <taxon>Bacteria</taxon>
        <taxon>Pseudomonadati</taxon>
        <taxon>Bacteroidota</taxon>
        <taxon>Sphingobacteriia</taxon>
        <taxon>Sphingobacteriales</taxon>
        <taxon>Sphingobacteriaceae</taxon>
        <taxon>Mucilaginibacter</taxon>
    </lineage>
</organism>